<organism evidence="3 4">
    <name type="scientific">Candidatus Ornithospirochaeta stercoravium</name>
    <dbReference type="NCBI Taxonomy" id="2840897"/>
    <lineage>
        <taxon>Bacteria</taxon>
        <taxon>Pseudomonadati</taxon>
        <taxon>Spirochaetota</taxon>
        <taxon>Spirochaetia</taxon>
        <taxon>Spirochaetales</taxon>
        <taxon>Spirochaetaceae</taxon>
        <taxon>Spirochaetaceae incertae sedis</taxon>
        <taxon>Candidatus Ornithospirochaeta</taxon>
    </lineage>
</organism>
<name>A0A9D9NDL6_9SPIO</name>
<reference evidence="3" key="2">
    <citation type="journal article" date="2021" name="PeerJ">
        <title>Extensive microbial diversity within the chicken gut microbiome revealed by metagenomics and culture.</title>
        <authorList>
            <person name="Gilroy R."/>
            <person name="Ravi A."/>
            <person name="Getino M."/>
            <person name="Pursley I."/>
            <person name="Horton D.L."/>
            <person name="Alikhan N.F."/>
            <person name="Baker D."/>
            <person name="Gharbi K."/>
            <person name="Hall N."/>
            <person name="Watson M."/>
            <person name="Adriaenssens E.M."/>
            <person name="Foster-Nyarko E."/>
            <person name="Jarju S."/>
            <person name="Secka A."/>
            <person name="Antonio M."/>
            <person name="Oren A."/>
            <person name="Chaudhuri R.R."/>
            <person name="La Ragione R."/>
            <person name="Hildebrand F."/>
            <person name="Pallen M.J."/>
        </authorList>
    </citation>
    <scope>NUCLEOTIDE SEQUENCE</scope>
    <source>
        <strain evidence="3">14700</strain>
    </source>
</reference>
<dbReference type="PANTHER" id="PTHR43861">
    <property type="entry name" value="TRANS-ACONITATE 2-METHYLTRANSFERASE-RELATED"/>
    <property type="match status" value="1"/>
</dbReference>
<dbReference type="GO" id="GO:0032259">
    <property type="term" value="P:methylation"/>
    <property type="evidence" value="ECO:0007669"/>
    <property type="project" value="UniProtKB-KW"/>
</dbReference>
<evidence type="ECO:0000256" key="1">
    <source>
        <dbReference type="ARBA" id="ARBA00022679"/>
    </source>
</evidence>
<dbReference type="Gene3D" id="3.40.50.150">
    <property type="entry name" value="Vaccinia Virus protein VP39"/>
    <property type="match status" value="1"/>
</dbReference>
<evidence type="ECO:0000313" key="3">
    <source>
        <dbReference type="EMBL" id="MBO8469250.1"/>
    </source>
</evidence>
<dbReference type="SUPFAM" id="SSF53335">
    <property type="entry name" value="S-adenosyl-L-methionine-dependent methyltransferases"/>
    <property type="match status" value="1"/>
</dbReference>
<accession>A0A9D9NDL6</accession>
<keyword evidence="3" id="KW-0489">Methyltransferase</keyword>
<dbReference type="InterPro" id="IPR029063">
    <property type="entry name" value="SAM-dependent_MTases_sf"/>
</dbReference>
<reference evidence="3" key="1">
    <citation type="submission" date="2020-10" db="EMBL/GenBank/DDBJ databases">
        <authorList>
            <person name="Gilroy R."/>
        </authorList>
    </citation>
    <scope>NUCLEOTIDE SEQUENCE</scope>
    <source>
        <strain evidence="3">14700</strain>
    </source>
</reference>
<gene>
    <name evidence="3" type="ORF">IAA72_05655</name>
</gene>
<dbReference type="EMBL" id="JADIMF010000086">
    <property type="protein sequence ID" value="MBO8469250.1"/>
    <property type="molecule type" value="Genomic_DNA"/>
</dbReference>
<proteinExistence type="predicted"/>
<comment type="caution">
    <text evidence="3">The sequence shown here is derived from an EMBL/GenBank/DDBJ whole genome shotgun (WGS) entry which is preliminary data.</text>
</comment>
<protein>
    <submittedName>
        <fullName evidence="3">Methyltransferase domain-containing protein</fullName>
    </submittedName>
</protein>
<dbReference type="AlphaFoldDB" id="A0A9D9NDL6"/>
<keyword evidence="1" id="KW-0808">Transferase</keyword>
<dbReference type="InterPro" id="IPR041698">
    <property type="entry name" value="Methyltransf_25"/>
</dbReference>
<dbReference type="Pfam" id="PF13649">
    <property type="entry name" value="Methyltransf_25"/>
    <property type="match status" value="1"/>
</dbReference>
<evidence type="ECO:0000313" key="4">
    <source>
        <dbReference type="Proteomes" id="UP000810292"/>
    </source>
</evidence>
<sequence length="251" mass="28634">MNIIWNADKYAKDFSFVHQYGNGVLELIDTDNAKTAIDLGCGNGVLSGKLRDMGLDVIGIDSSPEQLAIARRDFPDINFIEADAISFEVNKPVDVIFSNAVFHWIDKDKQSNMLHSIHASLVKGGQLVFEMGGYGNNMLIHRELSKAFNRRGLKYRIPFYFPTIGEYAAMIEKEGMLVTYAILFDRPTALNGDEGMNDWIRMFIRTPFKDVDKETENEIINETAENLRNDLFKNGTWYSDYVRLRMKAIKP</sequence>
<evidence type="ECO:0000259" key="2">
    <source>
        <dbReference type="Pfam" id="PF13649"/>
    </source>
</evidence>
<dbReference type="GO" id="GO:0008168">
    <property type="term" value="F:methyltransferase activity"/>
    <property type="evidence" value="ECO:0007669"/>
    <property type="project" value="UniProtKB-KW"/>
</dbReference>
<dbReference type="CDD" id="cd02440">
    <property type="entry name" value="AdoMet_MTases"/>
    <property type="match status" value="1"/>
</dbReference>
<dbReference type="Proteomes" id="UP000810292">
    <property type="component" value="Unassembled WGS sequence"/>
</dbReference>
<feature type="domain" description="Methyltransferase" evidence="2">
    <location>
        <begin position="37"/>
        <end position="125"/>
    </location>
</feature>